<evidence type="ECO:0000256" key="1">
    <source>
        <dbReference type="SAM" id="Phobius"/>
    </source>
</evidence>
<feature type="transmembrane region" description="Helical" evidence="1">
    <location>
        <begin position="6"/>
        <end position="24"/>
    </location>
</feature>
<organism evidence="2 3">
    <name type="scientific">Acinetobacter baylyi</name>
    <dbReference type="NCBI Taxonomy" id="202950"/>
    <lineage>
        <taxon>Bacteria</taxon>
        <taxon>Pseudomonadati</taxon>
        <taxon>Pseudomonadota</taxon>
        <taxon>Gammaproteobacteria</taxon>
        <taxon>Moraxellales</taxon>
        <taxon>Moraxellaceae</taxon>
        <taxon>Acinetobacter</taxon>
    </lineage>
</organism>
<dbReference type="RefSeq" id="WP_004924209.1">
    <property type="nucleotide sequence ID" value="NZ_JAUTBK010000002.1"/>
</dbReference>
<sequence length="111" mass="13198">MSLIKSIAITCVIVIITFMAYKIWQPSPAQYEDYRALLCLAIQNQQQIDQKQILEEMDKIHKHSYPEYALQKPKFKQRYARKVWSQFQQLGQTEQNEARSSIMMCEKLLIQ</sequence>
<evidence type="ECO:0000313" key="2">
    <source>
        <dbReference type="EMBL" id="MDQ1208736.1"/>
    </source>
</evidence>
<name>A0ABU0UWF1_ACIBI</name>
<keyword evidence="1" id="KW-0812">Transmembrane</keyword>
<reference evidence="2 3" key="1">
    <citation type="submission" date="2023-07" db="EMBL/GenBank/DDBJ databases">
        <title>Functional and genomic diversity of the sorghum phyllosphere microbiome.</title>
        <authorList>
            <person name="Shade A."/>
        </authorList>
    </citation>
    <scope>NUCLEOTIDE SEQUENCE [LARGE SCALE GENOMIC DNA]</scope>
    <source>
        <strain evidence="2 3">SORGH_AS_0887</strain>
    </source>
</reference>
<gene>
    <name evidence="2" type="ORF">QE380_001659</name>
</gene>
<accession>A0ABU0UWF1</accession>
<protein>
    <submittedName>
        <fullName evidence="2">Uncharacterized protein</fullName>
    </submittedName>
</protein>
<evidence type="ECO:0000313" key="3">
    <source>
        <dbReference type="Proteomes" id="UP001233360"/>
    </source>
</evidence>
<keyword evidence="3" id="KW-1185">Reference proteome</keyword>
<keyword evidence="1" id="KW-1133">Transmembrane helix</keyword>
<dbReference type="Proteomes" id="UP001233360">
    <property type="component" value="Unassembled WGS sequence"/>
</dbReference>
<keyword evidence="1" id="KW-0472">Membrane</keyword>
<dbReference type="EMBL" id="JAUTBK010000002">
    <property type="protein sequence ID" value="MDQ1208736.1"/>
    <property type="molecule type" value="Genomic_DNA"/>
</dbReference>
<comment type="caution">
    <text evidence="2">The sequence shown here is derived from an EMBL/GenBank/DDBJ whole genome shotgun (WGS) entry which is preliminary data.</text>
</comment>
<proteinExistence type="predicted"/>